<dbReference type="InterPro" id="IPR013087">
    <property type="entry name" value="Znf_C2H2_type"/>
</dbReference>
<dbReference type="EMBL" id="GFPF01007959">
    <property type="protein sequence ID" value="MAA19105.1"/>
    <property type="molecule type" value="Transcribed_RNA"/>
</dbReference>
<dbReference type="GO" id="GO:0000127">
    <property type="term" value="C:transcription factor TFIIIC complex"/>
    <property type="evidence" value="ECO:0007669"/>
    <property type="project" value="TreeGrafter"/>
</dbReference>
<feature type="region of interest" description="Disordered" evidence="8">
    <location>
        <begin position="857"/>
        <end position="883"/>
    </location>
</feature>
<dbReference type="InterPro" id="IPR036236">
    <property type="entry name" value="Znf_C2H2_sf"/>
</dbReference>
<feature type="region of interest" description="Disordered" evidence="8">
    <location>
        <begin position="784"/>
        <end position="824"/>
    </location>
</feature>
<feature type="region of interest" description="Disordered" evidence="8">
    <location>
        <begin position="255"/>
        <end position="302"/>
    </location>
</feature>
<dbReference type="PANTHER" id="PTHR15052:SF2">
    <property type="entry name" value="GENERAL TRANSCRIPTION FACTOR 3C POLYPEPTIDE 2"/>
    <property type="match status" value="1"/>
</dbReference>
<protein>
    <submittedName>
        <fullName evidence="10">General transcription factor 3C polypeptide 2-like</fullName>
    </submittedName>
</protein>
<feature type="region of interest" description="Disordered" evidence="8">
    <location>
        <begin position="1498"/>
        <end position="1525"/>
    </location>
</feature>
<evidence type="ECO:0000256" key="7">
    <source>
        <dbReference type="PROSITE-ProRule" id="PRU00221"/>
    </source>
</evidence>
<feature type="domain" description="C2H2-type" evidence="9">
    <location>
        <begin position="1790"/>
        <end position="1818"/>
    </location>
</feature>
<dbReference type="Gene3D" id="3.30.160.60">
    <property type="entry name" value="Classic Zinc Finger"/>
    <property type="match status" value="1"/>
</dbReference>
<dbReference type="SMART" id="SM00320">
    <property type="entry name" value="WD40"/>
    <property type="match status" value="4"/>
</dbReference>
<comment type="subcellular location">
    <subcellularLocation>
        <location evidence="1">Nucleus</location>
    </subcellularLocation>
</comment>
<evidence type="ECO:0000256" key="2">
    <source>
        <dbReference type="ARBA" id="ARBA00022574"/>
    </source>
</evidence>
<evidence type="ECO:0000256" key="8">
    <source>
        <dbReference type="SAM" id="MobiDB-lite"/>
    </source>
</evidence>
<feature type="domain" description="C2H2-type" evidence="9">
    <location>
        <begin position="1546"/>
        <end position="1569"/>
    </location>
</feature>
<feature type="compositionally biased region" description="Polar residues" evidence="8">
    <location>
        <begin position="788"/>
        <end position="797"/>
    </location>
</feature>
<dbReference type="InterPro" id="IPR052416">
    <property type="entry name" value="GTF3C_component"/>
</dbReference>
<sequence>MGPTSELFRRPGSEEEDPLQLPRSVINRSEITLSSEELALDEYQLQQVEGTESVEGGRPAVETPTPETIRLEPMPAARTNRGRGATPRRPLRSRNRGENVRTMQVIVKNSSGAESTTALLRNPRVLQTLGDLAVNAAATGAAATITLAPQLAEEDDQAVVAVHSATASDGRYLQVERALKAPTLQPAEVDRFFGRRVDCSCQTDDLPLALPHVRPLEPTGTIAPPAILKRTRLLAPPQAKVPGRPLAVSIVCSSRASSSDEEDDGDVQRSVVQTPVKKSMQPSSEQQQPPQQVPLQGTPQPAAEQRQLVQQFVLTAFQPHQEPQGTVVSPGSEVPQLMAQPQQLLVPVSKDVLMEQPLQQQVTQMFTLQKLSAAQPEECVVPLHLNKQRADSAQPSNRSVEQAQSKPEIIQAGNVDEIAQIPEQKIVQAENEQEVVQITEQIFQAEKEQKITEIPVQEIVQAANEQAALRVPEQEIVQATNEQKVVQVPEQEMVQAANEQKVNQISEQEIVQATNEQEALRVPEQEMAQAANEQKVLQIPEQEIIQAANELEVLQIPEQEIVQARNEQEVLQIPEPEIVRVGNEQETVQIPVHEITHAGNEQEILQISEQEIVQARNEQEIIQAGNKEEIVEIPEQGIVQVENKKEIGERPGQEIIQELSEETPLEAVVQTAEPAVEALSGAQVAGEELQEAPSGDIDKEQGLQFHPIDIAGMPNVAKQLVEDVQFEAPHGATGPEKDSSTFLVQDQQDNVTVACGPEDNVLDSSHVGKIRKLQEDLEQKTHCEGTPVCNSVDSSESLPEASTVPAEQEPDLEEHHQVPGEVEQEPQRYCEELCDLHSCSISQELTFGQNVLLEPEGHEDQPVSQGSSDLQGPVSSPEQVVPQREAVCAERAREGTRDETLAVCENEQSVVEHGSLVEAGTFHQDECSTSLVEQPSANSQLLKHLGSCVALPSLAAEVEGRLQQSTQDGNTFIISSQPHPMHVLVPSLDAAIDSTQGQQQRALRSEESSGMAETSHQALLSMSGGGASHKTPSPPHEDQDTRSFSSVPSGSEELLADPLSPPAKRLKLCEGDTAEPVSLALPCSRNDSDPFMDDCDSASSCEALHIVESVPEEEVRSVDMAASAESQDNVAGHFLVVSGGRRVAASSCSQIPVQLVVSHGMQQLKRLTCNVTCRTLEHRHQFTIELKLGSPLRPLVKPWSRTMGRPAVKRQRPKRFQLRFKPTTLPQQLRLPVSGLQREEHSSEQVLEEQVPLDSSEPAGPHLVKPEEAGRRLKEKPTKLRSLEGAPEESPSRRGRSRNIDGSPVDSFKCSACGKLFTCRKEASRHILHAHYNLARLNDERPLSEQEVRTALRRAAESLDQLVCGSCGEAFRTYMSFYVHRSHCSSTEDKAQERSRRRSSKAAAEKSFTCSACQCVFGSRQDADTHILHIHYNMARINDDRPLTVPEVVAALKRIENQFQRFDCHQPGCSHHAATASEYLQHLNTCGPYVGQIPEGQVIGEKPVGTKERRVTQGAGKRKGPRDVPKKVKRVPCFKINLDFPDGTALVCSSCHKSFTCKEEVTEHVLTAHYNLARVNDERPLSLEEMRSALRQASFSISRFACPERGCEASFASYMSYYTHLSHCGPFVKLFLNGSDKPVQVVQPSLHPAQDSSKKGRRSSALRALASFRDLEGTVDNVATVVSEDSDFAPSEAEDEQDYDSWDDDLMVCEEEDRPSAESPQLILQRAWQGRYEAPQQPTAHIDPTLVASWAEALASTAYIECPNQGCSKSFSTVGGLQYHFRRCRLMQLYRCLHCCEATFARPKTLLDHLRICYPERPEGDQPRRFSEVPCGHRRSVVPAASASLRLPAQLPSILGPVFHHMAQHMQHMHRRSHCWNDTLYPGWMPSGWQLLDQHHRDACLPLFRESPALQSHCAGEEPATMPAAEWQRLPLFGCLSPRSGDSHMTFYPGGAIWAAAWCPLPPDRKKQQSPHEWVALSCCPNPDQEHPLTDAVAEPGLLQIWDLGPLQLNRGPHGTSPPRLSLCLAHDFGFVAGLDWCPSGCHQKGSRLGLLALACGDGCARILSIPDPADSLPTAQAPMYRVDSECQRLHIPPGPLGAVPCTRVAWDVARKHQHIALGFADGRVAVFGLEEARKEEEPLWVWQAHQGAITGLGWTPQGHVCTAAIDHGARVWDLHRPGLVPISAFVRSPARQMALSPHWNGLFVVGEESAVGGPAHSLFRENGYYGYTPKTLVHHYATVWGVTVSPWSNVVASCDASGKVAAVCLPYLSSNLDFAKHHTRMRLPLFRATLVPLGEEQVKGPTQQGGHSLASEQYGISFEDNPLEDESLTIQPAQDHSEKNDSCGQYQLNSFNTVCWSPNRGSANWLFSAGQAGVARLTWLGLYGQSLEDATS</sequence>
<dbReference type="PROSITE" id="PS00028">
    <property type="entry name" value="ZINC_FINGER_C2H2_1"/>
    <property type="match status" value="3"/>
</dbReference>
<evidence type="ECO:0000256" key="6">
    <source>
        <dbReference type="PROSITE-ProRule" id="PRU00042"/>
    </source>
</evidence>
<feature type="region of interest" description="Disordered" evidence="8">
    <location>
        <begin position="48"/>
        <end position="93"/>
    </location>
</feature>
<accession>A0A224YQ82</accession>
<dbReference type="GO" id="GO:0008270">
    <property type="term" value="F:zinc ion binding"/>
    <property type="evidence" value="ECO:0007669"/>
    <property type="project" value="UniProtKB-KW"/>
</dbReference>
<evidence type="ECO:0000256" key="1">
    <source>
        <dbReference type="ARBA" id="ARBA00004123"/>
    </source>
</evidence>
<keyword evidence="5" id="KW-0539">Nucleus</keyword>
<keyword evidence="4" id="KW-0804">Transcription</keyword>
<feature type="domain" description="C2H2-type" evidence="9">
    <location>
        <begin position="1308"/>
        <end position="1331"/>
    </location>
</feature>
<evidence type="ECO:0000256" key="4">
    <source>
        <dbReference type="ARBA" id="ARBA00023163"/>
    </source>
</evidence>
<name>A0A224YQ82_9ACAR</name>
<proteinExistence type="predicted"/>
<dbReference type="InterPro" id="IPR015943">
    <property type="entry name" value="WD40/YVTN_repeat-like_dom_sf"/>
</dbReference>
<dbReference type="SUPFAM" id="SSF57667">
    <property type="entry name" value="beta-beta-alpha zinc fingers"/>
    <property type="match status" value="1"/>
</dbReference>
<keyword evidence="6" id="KW-0863">Zinc-finger</keyword>
<feature type="repeat" description="WD" evidence="7">
    <location>
        <begin position="2143"/>
        <end position="2175"/>
    </location>
</feature>
<feature type="compositionally biased region" description="Polar residues" evidence="8">
    <location>
        <begin position="862"/>
        <end position="878"/>
    </location>
</feature>
<dbReference type="InterPro" id="IPR036322">
    <property type="entry name" value="WD40_repeat_dom_sf"/>
</dbReference>
<feature type="compositionally biased region" description="Polar residues" evidence="8">
    <location>
        <begin position="1011"/>
        <end position="1020"/>
    </location>
</feature>
<dbReference type="PROSITE" id="PS50157">
    <property type="entry name" value="ZINC_FINGER_C2H2_2"/>
    <property type="match status" value="3"/>
</dbReference>
<evidence type="ECO:0000259" key="9">
    <source>
        <dbReference type="PROSITE" id="PS50157"/>
    </source>
</evidence>
<feature type="region of interest" description="Disordered" evidence="8">
    <location>
        <begin position="1229"/>
        <end position="1301"/>
    </location>
</feature>
<feature type="region of interest" description="Disordered" evidence="8">
    <location>
        <begin position="1"/>
        <end position="23"/>
    </location>
</feature>
<dbReference type="PROSITE" id="PS00678">
    <property type="entry name" value="WD_REPEATS_1"/>
    <property type="match status" value="1"/>
</dbReference>
<keyword evidence="6" id="KW-0479">Metal-binding</keyword>
<feature type="compositionally biased region" description="Low complexity" evidence="8">
    <location>
        <begin position="279"/>
        <end position="301"/>
    </location>
</feature>
<dbReference type="PANTHER" id="PTHR15052">
    <property type="entry name" value="RNA POLYMERASE III TRANSCRIPTION INITIATION FACTOR COMPLEX SUBUNIT"/>
    <property type="match status" value="1"/>
</dbReference>
<dbReference type="SMART" id="SM00355">
    <property type="entry name" value="ZnF_C2H2"/>
    <property type="match status" value="8"/>
</dbReference>
<reference evidence="10" key="1">
    <citation type="journal article" date="2017" name="Parasit. Vectors">
        <title>Sialotranscriptomics of Rhipicephalus zambeziensis reveals intricate expression profiles of secretory proteins and suggests tight temporal transcriptional regulation during blood-feeding.</title>
        <authorList>
            <person name="de Castro M.H."/>
            <person name="de Klerk D."/>
            <person name="Pienaar R."/>
            <person name="Rees D.J.G."/>
            <person name="Mans B.J."/>
        </authorList>
    </citation>
    <scope>NUCLEOTIDE SEQUENCE</scope>
    <source>
        <tissue evidence="10">Salivary glands</tissue>
    </source>
</reference>
<evidence type="ECO:0000256" key="5">
    <source>
        <dbReference type="ARBA" id="ARBA00023242"/>
    </source>
</evidence>
<dbReference type="GO" id="GO:0005634">
    <property type="term" value="C:nucleus"/>
    <property type="evidence" value="ECO:0007669"/>
    <property type="project" value="UniProtKB-SubCell"/>
</dbReference>
<dbReference type="GO" id="GO:0006383">
    <property type="term" value="P:transcription by RNA polymerase III"/>
    <property type="evidence" value="ECO:0007669"/>
    <property type="project" value="TreeGrafter"/>
</dbReference>
<organism evidence="10">
    <name type="scientific">Rhipicephalus zambeziensis</name>
    <dbReference type="NCBI Taxonomy" id="60191"/>
    <lineage>
        <taxon>Eukaryota</taxon>
        <taxon>Metazoa</taxon>
        <taxon>Ecdysozoa</taxon>
        <taxon>Arthropoda</taxon>
        <taxon>Chelicerata</taxon>
        <taxon>Arachnida</taxon>
        <taxon>Acari</taxon>
        <taxon>Parasitiformes</taxon>
        <taxon>Ixodida</taxon>
        <taxon>Ixodoidea</taxon>
        <taxon>Ixodidae</taxon>
        <taxon>Rhipicephalinae</taxon>
        <taxon>Rhipicephalus</taxon>
        <taxon>Rhipicephalus</taxon>
    </lineage>
</organism>
<dbReference type="InterPro" id="IPR001680">
    <property type="entry name" value="WD40_rpt"/>
</dbReference>
<keyword evidence="2 7" id="KW-0853">WD repeat</keyword>
<dbReference type="Gene3D" id="2.130.10.10">
    <property type="entry name" value="YVTN repeat-like/Quinoprotein amine dehydrogenase"/>
    <property type="match status" value="1"/>
</dbReference>
<feature type="compositionally biased region" description="Polar residues" evidence="8">
    <location>
        <begin position="391"/>
        <end position="405"/>
    </location>
</feature>
<dbReference type="PROSITE" id="PS50082">
    <property type="entry name" value="WD_REPEATS_2"/>
    <property type="match status" value="1"/>
</dbReference>
<feature type="region of interest" description="Disordered" evidence="8">
    <location>
        <begin position="994"/>
        <end position="1063"/>
    </location>
</feature>
<evidence type="ECO:0000313" key="10">
    <source>
        <dbReference type="EMBL" id="MAA19105.1"/>
    </source>
</evidence>
<keyword evidence="6" id="KW-0862">Zinc</keyword>
<dbReference type="SUPFAM" id="SSF50978">
    <property type="entry name" value="WD40 repeat-like"/>
    <property type="match status" value="1"/>
</dbReference>
<feature type="region of interest" description="Disordered" evidence="8">
    <location>
        <begin position="389"/>
        <end position="409"/>
    </location>
</feature>
<feature type="compositionally biased region" description="Basic and acidic residues" evidence="8">
    <location>
        <begin position="1264"/>
        <end position="1282"/>
    </location>
</feature>
<keyword evidence="3" id="KW-0677">Repeat</keyword>
<dbReference type="InterPro" id="IPR019775">
    <property type="entry name" value="WD40_repeat_CS"/>
</dbReference>
<evidence type="ECO:0000256" key="3">
    <source>
        <dbReference type="ARBA" id="ARBA00022737"/>
    </source>
</evidence>